<dbReference type="InterPro" id="IPR014752">
    <property type="entry name" value="Arrestin-like_C"/>
</dbReference>
<protein>
    <recommendedName>
        <fullName evidence="3">Arrestin-like N-terminal domain-containing protein</fullName>
    </recommendedName>
</protein>
<organism evidence="1 2">
    <name type="scientific">Seiridium unicorne</name>
    <dbReference type="NCBI Taxonomy" id="138068"/>
    <lineage>
        <taxon>Eukaryota</taxon>
        <taxon>Fungi</taxon>
        <taxon>Dikarya</taxon>
        <taxon>Ascomycota</taxon>
        <taxon>Pezizomycotina</taxon>
        <taxon>Sordariomycetes</taxon>
        <taxon>Xylariomycetidae</taxon>
        <taxon>Amphisphaeriales</taxon>
        <taxon>Sporocadaceae</taxon>
        <taxon>Seiridium</taxon>
    </lineage>
</organism>
<name>A0ABR2UEV3_9PEZI</name>
<keyword evidence="2" id="KW-1185">Reference proteome</keyword>
<sequence>MRQHHPTGLTQSIRASIEVPQLQLSYAPGDLVHGVVKKINIQNLPENVTVVVKFIVRIETQITHQSTRSDGSKSTSHYIGQRTLLESRQHLYQGSASPGLNEWPFSFAIPHQRVPEALPNNAAPPMGELLPPTISRPTYDVVLGGRRDYLYVEYRLEAEVHQVSAPPAVATFPIFVRPRSTARPMENTTFHSALYNESVKTLHLDPEYAGKSLTFRQHMTSVFQRSKLPEYSFTLVVEYPSVIQLDHPEPISFRLRAIAGEFKPSTQSTKTAGGPPALTLVSADIRLRSQTTTDALEGTSYTVTSNKAGQWDSASLVNWADIPNSPIVTSIPNDVTAPNSAFDIGQRFRVSLSPHGLSLGRVALQRFVPRNAIYPSFQTRHISHIHQIKWKVVICCAGKNRKISGSAPVTVLGPSEQNEHEKVANIGVDGIAWAHRDWAGTNIRTPLMAANIVYAQNPPDYETAAQGEYNDESPTKE</sequence>
<evidence type="ECO:0008006" key="3">
    <source>
        <dbReference type="Google" id="ProtNLM"/>
    </source>
</evidence>
<gene>
    <name evidence="1" type="ORF">SUNI508_12203</name>
</gene>
<comment type="caution">
    <text evidence="1">The sequence shown here is derived from an EMBL/GenBank/DDBJ whole genome shotgun (WGS) entry which is preliminary data.</text>
</comment>
<evidence type="ECO:0000313" key="2">
    <source>
        <dbReference type="Proteomes" id="UP001408356"/>
    </source>
</evidence>
<dbReference type="EMBL" id="JARVKF010000445">
    <property type="protein sequence ID" value="KAK9413008.1"/>
    <property type="molecule type" value="Genomic_DNA"/>
</dbReference>
<accession>A0ABR2UEV3</accession>
<evidence type="ECO:0000313" key="1">
    <source>
        <dbReference type="EMBL" id="KAK9413008.1"/>
    </source>
</evidence>
<dbReference type="Proteomes" id="UP001408356">
    <property type="component" value="Unassembled WGS sequence"/>
</dbReference>
<proteinExistence type="predicted"/>
<reference evidence="1 2" key="1">
    <citation type="journal article" date="2024" name="J. Plant Pathol.">
        <title>Sequence and assembly of the genome of Seiridium unicorne, isolate CBS 538.82, causal agent of cypress canker disease.</title>
        <authorList>
            <person name="Scali E."/>
            <person name="Rocca G.D."/>
            <person name="Danti R."/>
            <person name="Garbelotto M."/>
            <person name="Barberini S."/>
            <person name="Baroncelli R."/>
            <person name="Emiliani G."/>
        </authorList>
    </citation>
    <scope>NUCLEOTIDE SEQUENCE [LARGE SCALE GENOMIC DNA]</scope>
    <source>
        <strain evidence="1 2">BM-138-508</strain>
    </source>
</reference>
<dbReference type="Gene3D" id="2.60.40.640">
    <property type="match status" value="1"/>
</dbReference>